<sequence length="259" mass="29248">MCAAITCPPIRELHSYSPCFKVEVCLQQPLWPVHDAVYEVLSLCSQLDILCAREILQANKEKRAANHISENFSNKAQLVIEQLNSLTSRLPNQNLTNYLETVGVTKLYPRAVRYLSKPGLLPTDITWSPMDDHIEALAAMQRLHGLASQIHQDMLSLNNHKYIAHQLSLLHQALSVLSQVSCMAELKQNIESHFTTIKRCIGDLQDQGQTPYLAEENKQWLKDLTSRILSICGNPPPEINQCLYPAVTVLRRARTDIVS</sequence>
<name>A0AAD9MXL6_9ANNE</name>
<comment type="caution">
    <text evidence="1">The sequence shown here is derived from an EMBL/GenBank/DDBJ whole genome shotgun (WGS) entry which is preliminary data.</text>
</comment>
<dbReference type="Proteomes" id="UP001208570">
    <property type="component" value="Unassembled WGS sequence"/>
</dbReference>
<dbReference type="EMBL" id="JAODUP010000587">
    <property type="protein sequence ID" value="KAK2146709.1"/>
    <property type="molecule type" value="Genomic_DNA"/>
</dbReference>
<evidence type="ECO:0000313" key="2">
    <source>
        <dbReference type="Proteomes" id="UP001208570"/>
    </source>
</evidence>
<organism evidence="1 2">
    <name type="scientific">Paralvinella palmiformis</name>
    <dbReference type="NCBI Taxonomy" id="53620"/>
    <lineage>
        <taxon>Eukaryota</taxon>
        <taxon>Metazoa</taxon>
        <taxon>Spiralia</taxon>
        <taxon>Lophotrochozoa</taxon>
        <taxon>Annelida</taxon>
        <taxon>Polychaeta</taxon>
        <taxon>Sedentaria</taxon>
        <taxon>Canalipalpata</taxon>
        <taxon>Terebellida</taxon>
        <taxon>Terebelliformia</taxon>
        <taxon>Alvinellidae</taxon>
        <taxon>Paralvinella</taxon>
    </lineage>
</organism>
<evidence type="ECO:0000313" key="1">
    <source>
        <dbReference type="EMBL" id="KAK2146709.1"/>
    </source>
</evidence>
<reference evidence="1" key="1">
    <citation type="journal article" date="2023" name="Mol. Biol. Evol.">
        <title>Third-Generation Sequencing Reveals the Adaptive Role of the Epigenome in Three Deep-Sea Polychaetes.</title>
        <authorList>
            <person name="Perez M."/>
            <person name="Aroh O."/>
            <person name="Sun Y."/>
            <person name="Lan Y."/>
            <person name="Juniper S.K."/>
            <person name="Young C.R."/>
            <person name="Angers B."/>
            <person name="Qian P.Y."/>
        </authorList>
    </citation>
    <scope>NUCLEOTIDE SEQUENCE</scope>
    <source>
        <strain evidence="1">P08H-3</strain>
    </source>
</reference>
<proteinExistence type="predicted"/>
<gene>
    <name evidence="1" type="ORF">LSH36_586g00007</name>
</gene>
<protein>
    <submittedName>
        <fullName evidence="1">Uncharacterized protein</fullName>
    </submittedName>
</protein>
<dbReference type="AlphaFoldDB" id="A0AAD9MXL6"/>
<accession>A0AAD9MXL6</accession>
<keyword evidence="2" id="KW-1185">Reference proteome</keyword>